<dbReference type="SUPFAM" id="SSF51126">
    <property type="entry name" value="Pectin lyase-like"/>
    <property type="match status" value="1"/>
</dbReference>
<evidence type="ECO:0000313" key="4">
    <source>
        <dbReference type="Proteomes" id="UP000001947"/>
    </source>
</evidence>
<dbReference type="STRING" id="203122.Sde_0056"/>
<dbReference type="InterPro" id="IPR012334">
    <property type="entry name" value="Pectin_lyas_fold"/>
</dbReference>
<feature type="region of interest" description="Disordered" evidence="1">
    <location>
        <begin position="2571"/>
        <end position="2650"/>
    </location>
</feature>
<feature type="domain" description="Filamentous haemagglutinin FhaB/tRNA nuclease CdiA-like TPS" evidence="2">
    <location>
        <begin position="2"/>
        <end position="105"/>
    </location>
</feature>
<keyword evidence="4" id="KW-1185">Reference proteome</keyword>
<dbReference type="SMART" id="SM00912">
    <property type="entry name" value="Haemagg_act"/>
    <property type="match status" value="1"/>
</dbReference>
<evidence type="ECO:0000256" key="1">
    <source>
        <dbReference type="SAM" id="MobiDB-lite"/>
    </source>
</evidence>
<feature type="compositionally biased region" description="Low complexity" evidence="1">
    <location>
        <begin position="201"/>
        <end position="213"/>
    </location>
</feature>
<feature type="region of interest" description="Disordered" evidence="1">
    <location>
        <begin position="190"/>
        <end position="215"/>
    </location>
</feature>
<dbReference type="InterPro" id="IPR008638">
    <property type="entry name" value="FhaB/CdiA-like_TPS"/>
</dbReference>
<accession>Q21PQ9</accession>
<dbReference type="EMBL" id="CP000282">
    <property type="protein sequence ID" value="ABD79320.1"/>
    <property type="molecule type" value="Genomic_DNA"/>
</dbReference>
<dbReference type="Gene3D" id="2.160.20.10">
    <property type="entry name" value="Single-stranded right-handed beta-helix, Pectin lyase-like"/>
    <property type="match status" value="1"/>
</dbReference>
<evidence type="ECO:0000313" key="3">
    <source>
        <dbReference type="EMBL" id="ABD79320.1"/>
    </source>
</evidence>
<dbReference type="HOGENOM" id="CLU_227446_0_0_6"/>
<dbReference type="Proteomes" id="UP000001947">
    <property type="component" value="Chromosome"/>
</dbReference>
<dbReference type="PANTHER" id="PTHR12338">
    <property type="entry name" value="AUTOTRANSPORTER"/>
    <property type="match status" value="1"/>
</dbReference>
<feature type="compositionally biased region" description="Gly residues" evidence="1">
    <location>
        <begin position="190"/>
        <end position="200"/>
    </location>
</feature>
<dbReference type="Pfam" id="PF05860">
    <property type="entry name" value="TPS"/>
    <property type="match status" value="1"/>
</dbReference>
<feature type="compositionally biased region" description="Acidic residues" evidence="1">
    <location>
        <begin position="2580"/>
        <end position="2590"/>
    </location>
</feature>
<dbReference type="InterPro" id="IPR050909">
    <property type="entry name" value="Bact_Autotransporter_VF"/>
</dbReference>
<sequence>MVAGDIALDESVQGQFNIQQNSERAVINYQNFSIGQGEAVNVVQPGENAVLLNRVVGNNLSQIAGALNANGQVFLVNPQGVMFGGGAQVNVGGLLVSTVDINTEAFMTGGLVPADSAANSNPAASIVNNADITATGANGVVFVAPIVENNGKIEAIGGDIRLSTGNGVFAQVDGSPISILLDSPHQGGLSLGGAGQGGAGQDNAGQASASGSNITNHGTLRAQRISEQGGNIVLVAEQGDAINMGTMDTAATAIGGAGDITVQANRIAQFGAITSQAGANQGDGGNVNLQGANLVEIGSQATTNVSAHNGEAGSAVFFSPNTTVMHVGAQVNASSVDGRGGYVDVSGLKHVDALGRVNVASGVGEHGTFLIDPDDITITTVDNLVTAATPFQSSASGSSTLDVATLEAALSGGGNIEVRTDVEFGDGESGHITVDSNIDLDGSNGGSLSLVADGNIIVSAGVVIADQTTATVDNTNINFTAGGAITMPDTSRVEAGTGLINFTAGSSIQVGSLTSNSTAANAITLIGVSVVDGGDTDIDLIAPNGGVTINAVSNVGSASYIETNISQLTITMAGAAPVRILEVDDLQITSLTNGQNIDLWLQSGTLTIDDPGISASGNMSIIADDLTGDLGRTLTLGANQLWLDIANPAALTTINTTVTSLDARAGGAGLDIINTGALTISDGALDVDSSGVSLEGSYLAVRTAAGDLTLASNIDLDGGNGGTLILDAGADLILPASWQVSDLTPGTVDSVALELHTANNLTLDTNVTVDVGGGTLLVNSGGDLTVTGLSSTSAANNAISLTAAGTINDAGDAATDLSAINGGIVLSAATGIPDLEIEAANLALTNSTSGDVTLHQQNSADLTISILSTVANFTLDGVTQLTLTDAANSVGGDVNITTLGAGAFTLPNTGITTTGAITLDVFDISDSDNTVLLNGASGALTLRGLTTATQLNTNFSDLTFSSPAASAISFVNSGALNVNSFAAGGDITLTTSSGDLVFTSNVDTNGSDGATWNFTAANNLDLAAAVRWEDSATASPDSITLQLTAGGALLANDIDMLDIGAGTALINTSGVAQISRLTTSSASANAIVINANRVRGNTSTTSDLRAINGGIILNTATGVTGGIGAYFEADTSNLEINLTGVGDISIDSGVDMALSGSGFDFLDIRVAGTLTLQDAGVISTGAVVIKAEDVQDTAGRALDITATDLFIQLDAMAGNLGVTTNAATLDGSVAGAGDFTFNTSASLSLLDSVEDTNTNTFLTTSGNMILSAAGDISLDAPLDINNQSGLTHSLITNNDIIFTTGNNISDSDFTIADDVNLVLQADRHIALPAGHLINTNAGTITINANNNADGTGTLQLLGQLFTTSATTSAVDIIAAQIVGDATTQTEIEATAGGIQITALDGVTNLDIETTALALTNTNSGAVTVNQQNGANLTVATLNSVGDVTLNGATNLTITDASHSIGGDLNIVTSGNGGLIVPATGLTATGAIVLNVWDITDGDTAVALTAANADLTFRGLGAATQLNTSLASLNFNNQTASTITITNNAALTLNNFSTLGDINLSTTAGDLTIANAIDLDGTNGVNWLFSAANDLDILAASVWQDSNTVTADATNISLQAGQNIQMTDGARIYAGAGLINALAGNTLFVSSLQTDSTLANAITLNAASIRDFGDSHLDIVAANGGANLTATVDIGDVSSIETELNSAAITMAAPGPVRLVELNDLNLTSLTNGTDVFVYVPNGLLTVDAAGVAVIGELNILADDITSSTGRTLTLSANTAFLDITNLGATTLFNTTFNRLDGTVAGSDFILINNGALELIDLVNDTNATAFSVTSGAMNLSTLVGDITLTNTIDLDGANGQTLQLTAANDIVFANATQISDQTPATTDNVNVQLTAANTISLNNSNSINVSGGTLLLNAGNQLTVTGLSSTSTASNAIELITNGFIDDGGEGIIDITATNGGVVLSSATSVIDSGDEFLEISSSQLAINQTAAGSANIYVDQDVALTATGLDALRLRADGTVTIEDAGLSASSDVAIFAADLTDGAGREVDIAASDLYLELTDLVADIIVNANATNLDATIDGSGGVTVNAPADLTLFDSSEDALNNSIIARSGNVTVNAGNNLTVANDLHVDDQSGQVLTLFAGNDLMFTTGANIVDGSAGAPIDNIAISLAANRHIQLPNATINSYGGTIAITADQDANGSGDVTLDAQLISTSTANNAVTIAGVNIVGDSSSDAEIVASAGGVELTASGNILGQGANQFFDVDSARLAITNVGGELRYHAINSVTLLAANNLTDANFQIDGTFTVPDTGLQSSAGLLAVTATDLIDSDRNTTINGENFLLALSNPIAATTLTTSIDSADITLPNQTLTLNETNGLILSDLNADGNALLINNGNAAINIATGDLRIANNVSLSDTLANGTRTGLFEATVSNGNINISNDGIGSTVVVQSTNTVDQTAEGGLGAGFNGNPSQTSIRFELPNNGAQTRTITIGSADSQASVIAVGGDIEIDGLGAGVANVQSSSVVVLASASQLTSYNQVDDALDGTLLLNGLATSSDAISDTNRLARTGRTIAIRPDSFVLPEPEPEPEPDPDPEPTPSPELPIENVVEVVNDMQENINADATVQPQPEKKDDADQAFDELYSSSDCSDPDKKNKGHCAIESAVKNFLSHWTVGGQLPPKVIR</sequence>
<feature type="compositionally biased region" description="Polar residues" evidence="1">
    <location>
        <begin position="2610"/>
        <end position="2622"/>
    </location>
</feature>
<dbReference type="NCBIfam" id="TIGR01901">
    <property type="entry name" value="adhes_NPXG"/>
    <property type="match status" value="1"/>
</dbReference>
<dbReference type="eggNOG" id="COG3210">
    <property type="taxonomic scope" value="Bacteria"/>
</dbReference>
<proteinExistence type="predicted"/>
<reference evidence="3 4" key="1">
    <citation type="journal article" date="2008" name="PLoS Genet.">
        <title>Complete genome sequence of the complex carbohydrate-degrading marine bacterium, Saccharophagus degradans strain 2-40 T.</title>
        <authorList>
            <person name="Weiner R.M."/>
            <person name="Taylor L.E.II."/>
            <person name="Henrissat B."/>
            <person name="Hauser L."/>
            <person name="Land M."/>
            <person name="Coutinho P.M."/>
            <person name="Rancurel C."/>
            <person name="Saunders E.H."/>
            <person name="Longmire A.G."/>
            <person name="Zhang H."/>
            <person name="Bayer E.A."/>
            <person name="Gilbert H.J."/>
            <person name="Larimer F."/>
            <person name="Zhulin I.B."/>
            <person name="Ekborg N.A."/>
            <person name="Lamed R."/>
            <person name="Richardson P.M."/>
            <person name="Borovok I."/>
            <person name="Hutcheson S."/>
        </authorList>
    </citation>
    <scope>NUCLEOTIDE SEQUENCE [LARGE SCALE GENOMIC DNA]</scope>
    <source>
        <strain evidence="4">2-40 / ATCC 43961 / DSM 17024</strain>
    </source>
</reference>
<name>Q21PQ9_SACD2</name>
<dbReference type="KEGG" id="sde:Sde_0056"/>
<dbReference type="InterPro" id="IPR011050">
    <property type="entry name" value="Pectin_lyase_fold/virulence"/>
</dbReference>
<dbReference type="PANTHER" id="PTHR12338:SF5">
    <property type="entry name" value="ANTIGEN 43-RELATED"/>
    <property type="match status" value="1"/>
</dbReference>
<protein>
    <submittedName>
        <fullName evidence="3">Filamentous haemagglutinin-like protein</fullName>
    </submittedName>
</protein>
<organism evidence="3 4">
    <name type="scientific">Saccharophagus degradans (strain 2-40 / ATCC 43961 / DSM 17024)</name>
    <dbReference type="NCBI Taxonomy" id="203122"/>
    <lineage>
        <taxon>Bacteria</taxon>
        <taxon>Pseudomonadati</taxon>
        <taxon>Pseudomonadota</taxon>
        <taxon>Gammaproteobacteria</taxon>
        <taxon>Cellvibrionales</taxon>
        <taxon>Cellvibrionaceae</taxon>
        <taxon>Saccharophagus</taxon>
    </lineage>
</organism>
<evidence type="ECO:0000259" key="2">
    <source>
        <dbReference type="SMART" id="SM00912"/>
    </source>
</evidence>
<gene>
    <name evidence="3" type="ordered locus">Sde_0056</name>
</gene>